<protein>
    <submittedName>
        <fullName evidence="2">Class I SAM-dependent methyltransferase</fullName>
    </submittedName>
</protein>
<sequence>MSSAEAWERFAAGSRPRRSVNARGEKTWLNWTQYPDHGPAEEILGPLAGRRVLELGSGGGDNLAHLAALGALGTGVDIAPSRKAAAEGRWGHLPGLDFRTAEAVDFLDGTAETFDVVLSVFGAVWFTDPGRLLPAVRAHLAPGGVLAFSHAPPASRKPPPGNSGIRHDHTPAEWRAILGGHGFREVSVTVLAPPAGETVGTLLARAVAG</sequence>
<dbReference type="SUPFAM" id="SSF53335">
    <property type="entry name" value="S-adenosyl-L-methionine-dependent methyltransferases"/>
    <property type="match status" value="1"/>
</dbReference>
<dbReference type="GO" id="GO:0008168">
    <property type="term" value="F:methyltransferase activity"/>
    <property type="evidence" value="ECO:0007669"/>
    <property type="project" value="UniProtKB-KW"/>
</dbReference>
<comment type="caution">
    <text evidence="2">The sequence shown here is derived from an EMBL/GenBank/DDBJ whole genome shotgun (WGS) entry which is preliminary data.</text>
</comment>
<evidence type="ECO:0000313" key="2">
    <source>
        <dbReference type="EMBL" id="NKI40585.1"/>
    </source>
</evidence>
<keyword evidence="2" id="KW-0808">Transferase</keyword>
<name>A0ABX1GZQ5_9ACTN</name>
<organism evidence="2 3">
    <name type="scientific">Streptomyces physcomitrii</name>
    <dbReference type="NCBI Taxonomy" id="2724184"/>
    <lineage>
        <taxon>Bacteria</taxon>
        <taxon>Bacillati</taxon>
        <taxon>Actinomycetota</taxon>
        <taxon>Actinomycetes</taxon>
        <taxon>Kitasatosporales</taxon>
        <taxon>Streptomycetaceae</taxon>
        <taxon>Streptomyces</taxon>
    </lineage>
</organism>
<feature type="domain" description="Methyltransferase type 11" evidence="1">
    <location>
        <begin position="53"/>
        <end position="148"/>
    </location>
</feature>
<keyword evidence="3" id="KW-1185">Reference proteome</keyword>
<dbReference type="Gene3D" id="3.40.50.150">
    <property type="entry name" value="Vaccinia Virus protein VP39"/>
    <property type="match status" value="1"/>
</dbReference>
<dbReference type="InterPro" id="IPR013216">
    <property type="entry name" value="Methyltransf_11"/>
</dbReference>
<reference evidence="2 3" key="1">
    <citation type="submission" date="2020-04" db="EMBL/GenBank/DDBJ databases">
        <title>Phylogenetic Diversity and Antibacterial Activity against Ralstonia solanacearum of Endophytic Actinomycete Isolated from Moss.</title>
        <authorList>
            <person name="Zhuang X."/>
        </authorList>
    </citation>
    <scope>NUCLEOTIDE SEQUENCE [LARGE SCALE GENOMIC DNA]</scope>
    <source>
        <strain evidence="2 3">LD120</strain>
    </source>
</reference>
<gene>
    <name evidence="2" type="ORF">HFV08_04820</name>
</gene>
<dbReference type="EMBL" id="JAAWWP010000002">
    <property type="protein sequence ID" value="NKI40585.1"/>
    <property type="molecule type" value="Genomic_DNA"/>
</dbReference>
<evidence type="ECO:0000259" key="1">
    <source>
        <dbReference type="Pfam" id="PF08241"/>
    </source>
</evidence>
<dbReference type="PANTHER" id="PTHR43464">
    <property type="entry name" value="METHYLTRANSFERASE"/>
    <property type="match status" value="1"/>
</dbReference>
<dbReference type="GO" id="GO:0032259">
    <property type="term" value="P:methylation"/>
    <property type="evidence" value="ECO:0007669"/>
    <property type="project" value="UniProtKB-KW"/>
</dbReference>
<dbReference type="InterPro" id="IPR029063">
    <property type="entry name" value="SAM-dependent_MTases_sf"/>
</dbReference>
<dbReference type="Pfam" id="PF08241">
    <property type="entry name" value="Methyltransf_11"/>
    <property type="match status" value="1"/>
</dbReference>
<accession>A0ABX1GZQ5</accession>
<evidence type="ECO:0000313" key="3">
    <source>
        <dbReference type="Proteomes" id="UP000772196"/>
    </source>
</evidence>
<dbReference type="CDD" id="cd02440">
    <property type="entry name" value="AdoMet_MTases"/>
    <property type="match status" value="1"/>
</dbReference>
<keyword evidence="2" id="KW-0489">Methyltransferase</keyword>
<proteinExistence type="predicted"/>
<dbReference type="Proteomes" id="UP000772196">
    <property type="component" value="Unassembled WGS sequence"/>
</dbReference>